<dbReference type="PANTHER" id="PTHR48205">
    <property type="entry name" value="OS01G0742766 PROTEIN"/>
    <property type="match status" value="1"/>
</dbReference>
<dbReference type="EMBL" id="JBEDUW010000001">
    <property type="protein sequence ID" value="KAK9947851.1"/>
    <property type="molecule type" value="Genomic_DNA"/>
</dbReference>
<dbReference type="PANTHER" id="PTHR48205:SF1">
    <property type="entry name" value="OS01G0742766 PROTEIN"/>
    <property type="match status" value="1"/>
</dbReference>
<evidence type="ECO:0000256" key="1">
    <source>
        <dbReference type="SAM" id="MobiDB-lite"/>
    </source>
</evidence>
<name>A0AAW1YF64_RUBAR</name>
<feature type="region of interest" description="Disordered" evidence="1">
    <location>
        <begin position="1"/>
        <end position="30"/>
    </location>
</feature>
<evidence type="ECO:0000313" key="2">
    <source>
        <dbReference type="EMBL" id="KAK9947851.1"/>
    </source>
</evidence>
<organism evidence="2 3">
    <name type="scientific">Rubus argutus</name>
    <name type="common">Southern blackberry</name>
    <dbReference type="NCBI Taxonomy" id="59490"/>
    <lineage>
        <taxon>Eukaryota</taxon>
        <taxon>Viridiplantae</taxon>
        <taxon>Streptophyta</taxon>
        <taxon>Embryophyta</taxon>
        <taxon>Tracheophyta</taxon>
        <taxon>Spermatophyta</taxon>
        <taxon>Magnoliopsida</taxon>
        <taxon>eudicotyledons</taxon>
        <taxon>Gunneridae</taxon>
        <taxon>Pentapetalae</taxon>
        <taxon>rosids</taxon>
        <taxon>fabids</taxon>
        <taxon>Rosales</taxon>
        <taxon>Rosaceae</taxon>
        <taxon>Rosoideae</taxon>
        <taxon>Rosoideae incertae sedis</taxon>
        <taxon>Rubus</taxon>
    </lineage>
</organism>
<feature type="compositionally biased region" description="Basic residues" evidence="1">
    <location>
        <begin position="1"/>
        <end position="11"/>
    </location>
</feature>
<comment type="caution">
    <text evidence="2">The sequence shown here is derived from an EMBL/GenBank/DDBJ whole genome shotgun (WGS) entry which is preliminary data.</text>
</comment>
<sequence length="91" mass="9566">MAPKQPPKRRKIAEPPSQSRRDVSKGTVATSVTVSEAQTSSGGVSLISSIQQGRDFAVAQAQQDGVLGNFKIFDSPFGFSCSCNSNFQGTG</sequence>
<gene>
    <name evidence="2" type="ORF">M0R45_003451</name>
</gene>
<accession>A0AAW1YF64</accession>
<proteinExistence type="predicted"/>
<dbReference type="AlphaFoldDB" id="A0AAW1YF64"/>
<keyword evidence="3" id="KW-1185">Reference proteome</keyword>
<dbReference type="Proteomes" id="UP001457282">
    <property type="component" value="Unassembled WGS sequence"/>
</dbReference>
<evidence type="ECO:0000313" key="3">
    <source>
        <dbReference type="Proteomes" id="UP001457282"/>
    </source>
</evidence>
<protein>
    <submittedName>
        <fullName evidence="2">Uncharacterized protein</fullName>
    </submittedName>
</protein>
<reference evidence="2 3" key="1">
    <citation type="journal article" date="2023" name="G3 (Bethesda)">
        <title>A chromosome-length genome assembly and annotation of blackberry (Rubus argutus, cv. 'Hillquist').</title>
        <authorList>
            <person name="Bruna T."/>
            <person name="Aryal R."/>
            <person name="Dudchenko O."/>
            <person name="Sargent D.J."/>
            <person name="Mead D."/>
            <person name="Buti M."/>
            <person name="Cavallini A."/>
            <person name="Hytonen T."/>
            <person name="Andres J."/>
            <person name="Pham M."/>
            <person name="Weisz D."/>
            <person name="Mascagni F."/>
            <person name="Usai G."/>
            <person name="Natali L."/>
            <person name="Bassil N."/>
            <person name="Fernandez G.E."/>
            <person name="Lomsadze A."/>
            <person name="Armour M."/>
            <person name="Olukolu B."/>
            <person name="Poorten T."/>
            <person name="Britton C."/>
            <person name="Davik J."/>
            <person name="Ashrafi H."/>
            <person name="Aiden E.L."/>
            <person name="Borodovsky M."/>
            <person name="Worthington M."/>
        </authorList>
    </citation>
    <scope>NUCLEOTIDE SEQUENCE [LARGE SCALE GENOMIC DNA]</scope>
    <source>
        <strain evidence="2">PI 553951</strain>
    </source>
</reference>